<sequence>MLKVLPFFMKQVAKIHSSFKWQNTGQILICHISKKAFNPRFPNEKRKNYDPATGKTSSK</sequence>
<protein>
    <submittedName>
        <fullName evidence="2">Uncharacterized protein</fullName>
    </submittedName>
</protein>
<feature type="region of interest" description="Disordered" evidence="1">
    <location>
        <begin position="39"/>
        <end position="59"/>
    </location>
</feature>
<evidence type="ECO:0000313" key="3">
    <source>
        <dbReference type="Proteomes" id="UP000192276"/>
    </source>
</evidence>
<gene>
    <name evidence="2" type="ORF">A4R26_07315</name>
</gene>
<proteinExistence type="predicted"/>
<accession>A0A1V9ESR9</accession>
<organism evidence="2 3">
    <name type="scientific">Niastella populi</name>
    <dbReference type="NCBI Taxonomy" id="550983"/>
    <lineage>
        <taxon>Bacteria</taxon>
        <taxon>Pseudomonadati</taxon>
        <taxon>Bacteroidota</taxon>
        <taxon>Chitinophagia</taxon>
        <taxon>Chitinophagales</taxon>
        <taxon>Chitinophagaceae</taxon>
        <taxon>Niastella</taxon>
    </lineage>
</organism>
<evidence type="ECO:0000313" key="2">
    <source>
        <dbReference type="EMBL" id="OQP48905.1"/>
    </source>
</evidence>
<dbReference type="EMBL" id="LWBP01000232">
    <property type="protein sequence ID" value="OQP48905.1"/>
    <property type="molecule type" value="Genomic_DNA"/>
</dbReference>
<evidence type="ECO:0000256" key="1">
    <source>
        <dbReference type="SAM" id="MobiDB-lite"/>
    </source>
</evidence>
<reference evidence="3" key="1">
    <citation type="submission" date="2016-04" db="EMBL/GenBank/DDBJ databases">
        <authorList>
            <person name="Chen L."/>
            <person name="Zhuang W."/>
            <person name="Wang G."/>
        </authorList>
    </citation>
    <scope>NUCLEOTIDE SEQUENCE [LARGE SCALE GENOMIC DNA]</scope>
    <source>
        <strain evidence="3">208</strain>
    </source>
</reference>
<dbReference type="AlphaFoldDB" id="A0A1V9ESR9"/>
<dbReference type="Proteomes" id="UP000192276">
    <property type="component" value="Unassembled WGS sequence"/>
</dbReference>
<keyword evidence="3" id="KW-1185">Reference proteome</keyword>
<name>A0A1V9ESR9_9BACT</name>
<comment type="caution">
    <text evidence="2">The sequence shown here is derived from an EMBL/GenBank/DDBJ whole genome shotgun (WGS) entry which is preliminary data.</text>
</comment>